<organism evidence="1 2">
    <name type="scientific">Komagataeibacter melomenusus</name>
    <dbReference type="NCBI Taxonomy" id="2766578"/>
    <lineage>
        <taxon>Bacteria</taxon>
        <taxon>Pseudomonadati</taxon>
        <taxon>Pseudomonadota</taxon>
        <taxon>Alphaproteobacteria</taxon>
        <taxon>Acetobacterales</taxon>
        <taxon>Acetobacteraceae</taxon>
        <taxon>Komagataeibacter</taxon>
    </lineage>
</organism>
<reference evidence="1 2" key="1">
    <citation type="journal article" date="2020" name="Microorganisms">
        <title>Description of Komagataeibacter melaceti sp. nov. and Komagataeibacter melomenusus sp. nov. Isolated from Apple Cider Vinegar.</title>
        <authorList>
            <person name="Maric L."/>
            <person name="Cleenwerck I."/>
            <person name="Accetto T."/>
            <person name="Vandamme P."/>
            <person name="Trcek J."/>
        </authorList>
    </citation>
    <scope>NUCLEOTIDE SEQUENCE [LARGE SCALE GENOMIC DNA]</scope>
    <source>
        <strain evidence="1 2">AV436</strain>
    </source>
</reference>
<evidence type="ECO:0000313" key="2">
    <source>
        <dbReference type="Proteomes" id="UP000623090"/>
    </source>
</evidence>
<evidence type="ECO:0000313" key="1">
    <source>
        <dbReference type="EMBL" id="NPC67972.1"/>
    </source>
</evidence>
<comment type="caution">
    <text evidence="1">The sequence shown here is derived from an EMBL/GenBank/DDBJ whole genome shotgun (WGS) entry which is preliminary data.</text>
</comment>
<protein>
    <submittedName>
        <fullName evidence="1">Uncharacterized protein</fullName>
    </submittedName>
</protein>
<dbReference type="Proteomes" id="UP000623090">
    <property type="component" value="Unassembled WGS sequence"/>
</dbReference>
<dbReference type="RefSeq" id="WP_172159156.1">
    <property type="nucleotide sequence ID" value="NZ_JABJWC010000077.1"/>
</dbReference>
<sequence length="66" mass="7243">MLSPQPERMLYFLRRTGTNSGSDQMDFTWSGFSVTALVARGRSMGTKALRDGATGVRASMPIISWS</sequence>
<accession>A0ABX2AJX5</accession>
<name>A0ABX2AJX5_9PROT</name>
<proteinExistence type="predicted"/>
<keyword evidence="2" id="KW-1185">Reference proteome</keyword>
<dbReference type="EMBL" id="JABJWC010000077">
    <property type="protein sequence ID" value="NPC67972.1"/>
    <property type="molecule type" value="Genomic_DNA"/>
</dbReference>
<gene>
    <name evidence="1" type="ORF">HNW77_16650</name>
</gene>